<evidence type="ECO:0000256" key="4">
    <source>
        <dbReference type="ARBA" id="ARBA00023136"/>
    </source>
</evidence>
<accession>A0ABV3P548</accession>
<reference evidence="7 8" key="1">
    <citation type="submission" date="2024-07" db="EMBL/GenBank/DDBJ databases">
        <authorList>
            <person name="Thanompreechachai J."/>
            <person name="Duangmal K."/>
        </authorList>
    </citation>
    <scope>NUCLEOTIDE SEQUENCE [LARGE SCALE GENOMIC DNA]</scope>
    <source>
        <strain evidence="7 8">KCTC 19886</strain>
    </source>
</reference>
<feature type="transmembrane region" description="Helical" evidence="5">
    <location>
        <begin position="359"/>
        <end position="378"/>
    </location>
</feature>
<dbReference type="CDD" id="cd17393">
    <property type="entry name" value="MFS_MosC_like"/>
    <property type="match status" value="1"/>
</dbReference>
<comment type="subcellular location">
    <subcellularLocation>
        <location evidence="1">Cell membrane</location>
        <topology evidence="1">Multi-pass membrane protein</topology>
    </subcellularLocation>
</comment>
<keyword evidence="8" id="KW-1185">Reference proteome</keyword>
<dbReference type="InterPro" id="IPR051788">
    <property type="entry name" value="MFS_Transporter"/>
</dbReference>
<evidence type="ECO:0000256" key="2">
    <source>
        <dbReference type="ARBA" id="ARBA00022692"/>
    </source>
</evidence>
<feature type="transmembrane region" description="Helical" evidence="5">
    <location>
        <begin position="235"/>
        <end position="256"/>
    </location>
</feature>
<evidence type="ECO:0000259" key="6">
    <source>
        <dbReference type="PROSITE" id="PS50850"/>
    </source>
</evidence>
<evidence type="ECO:0000256" key="1">
    <source>
        <dbReference type="ARBA" id="ARBA00004651"/>
    </source>
</evidence>
<dbReference type="PANTHER" id="PTHR23514">
    <property type="entry name" value="BYPASS OF STOP CODON PROTEIN 6"/>
    <property type="match status" value="1"/>
</dbReference>
<evidence type="ECO:0000313" key="8">
    <source>
        <dbReference type="Proteomes" id="UP001555826"/>
    </source>
</evidence>
<dbReference type="PANTHER" id="PTHR23514:SF13">
    <property type="entry name" value="INNER MEMBRANE PROTEIN YBJJ"/>
    <property type="match status" value="1"/>
</dbReference>
<gene>
    <name evidence="7" type="ORF">AB1207_07995</name>
</gene>
<protein>
    <submittedName>
        <fullName evidence="7">MFS transporter</fullName>
    </submittedName>
</protein>
<dbReference type="RefSeq" id="WP_367637473.1">
    <property type="nucleotide sequence ID" value="NZ_JBFNQN010000005.1"/>
</dbReference>
<keyword evidence="3 5" id="KW-1133">Transmembrane helix</keyword>
<feature type="transmembrane region" description="Helical" evidence="5">
    <location>
        <begin position="295"/>
        <end position="318"/>
    </location>
</feature>
<feature type="transmembrane region" description="Helical" evidence="5">
    <location>
        <begin position="268"/>
        <end position="289"/>
    </location>
</feature>
<dbReference type="Pfam" id="PF07690">
    <property type="entry name" value="MFS_1"/>
    <property type="match status" value="1"/>
</dbReference>
<organism evidence="7 8">
    <name type="scientific">Kineococcus endophyticus</name>
    <dbReference type="NCBI Taxonomy" id="1181883"/>
    <lineage>
        <taxon>Bacteria</taxon>
        <taxon>Bacillati</taxon>
        <taxon>Actinomycetota</taxon>
        <taxon>Actinomycetes</taxon>
        <taxon>Kineosporiales</taxon>
        <taxon>Kineosporiaceae</taxon>
        <taxon>Kineococcus</taxon>
    </lineage>
</organism>
<dbReference type="InterPro" id="IPR020846">
    <property type="entry name" value="MFS_dom"/>
</dbReference>
<dbReference type="Proteomes" id="UP001555826">
    <property type="component" value="Unassembled WGS sequence"/>
</dbReference>
<feature type="transmembrane region" description="Helical" evidence="5">
    <location>
        <begin position="207"/>
        <end position="229"/>
    </location>
</feature>
<evidence type="ECO:0000313" key="7">
    <source>
        <dbReference type="EMBL" id="MEW9264685.1"/>
    </source>
</evidence>
<dbReference type="InterPro" id="IPR011701">
    <property type="entry name" value="MFS"/>
</dbReference>
<feature type="transmembrane region" description="Helical" evidence="5">
    <location>
        <begin position="135"/>
        <end position="155"/>
    </location>
</feature>
<dbReference type="PROSITE" id="PS50850">
    <property type="entry name" value="MFS"/>
    <property type="match status" value="1"/>
</dbReference>
<evidence type="ECO:0000256" key="5">
    <source>
        <dbReference type="SAM" id="Phobius"/>
    </source>
</evidence>
<dbReference type="InterPro" id="IPR036259">
    <property type="entry name" value="MFS_trans_sf"/>
</dbReference>
<feature type="transmembrane region" description="Helical" evidence="5">
    <location>
        <begin position="43"/>
        <end position="62"/>
    </location>
</feature>
<dbReference type="SUPFAM" id="SSF103473">
    <property type="entry name" value="MFS general substrate transporter"/>
    <property type="match status" value="1"/>
</dbReference>
<proteinExistence type="predicted"/>
<dbReference type="Gene3D" id="1.20.1250.20">
    <property type="entry name" value="MFS general substrate transporter like domains"/>
    <property type="match status" value="2"/>
</dbReference>
<keyword evidence="4 5" id="KW-0472">Membrane</keyword>
<feature type="transmembrane region" description="Helical" evidence="5">
    <location>
        <begin position="74"/>
        <end position="92"/>
    </location>
</feature>
<feature type="domain" description="Major facilitator superfamily (MFS) profile" evidence="6">
    <location>
        <begin position="206"/>
        <end position="396"/>
    </location>
</feature>
<sequence>MSATRRQARVAVLVLFVVAGAVTGGWAGRIPTVKADLGLGDAQWGLVVLAQPVGTLLALLVLTRVIGRTGPRVLALAGAVLLLVVAPCAAASPTPAVLVVALALQGAAVGLLFGPMNALAVVVERRYGRSTMSSFHAGFSAGQLGGGLAGVAAGAWGVDPWAQVLACNAVLAVALLATRRAVPRGDTDPARPARERTGRRERPTRQVVLLAVLALLGAVTEGSAVQWSAQFSVSLGASVAVGSLTLVCYSLAIAAMRTVGDRVVDRLGRVRFVQVSAATTAAGVLLAVLSGSVPAALVGFALVGVGCACVFPTVMGLAGNQPDVSAGRAVTFVNLGEWPAFFVGPPLVGALAELTSLRAALGLLVVTSLLVAVLARWIRVPAVDGPAPVSPSSSRT</sequence>
<keyword evidence="2 5" id="KW-0812">Transmembrane</keyword>
<dbReference type="EMBL" id="JBFNQN010000005">
    <property type="protein sequence ID" value="MEW9264685.1"/>
    <property type="molecule type" value="Genomic_DNA"/>
</dbReference>
<name>A0ABV3P548_9ACTN</name>
<comment type="caution">
    <text evidence="7">The sequence shown here is derived from an EMBL/GenBank/DDBJ whole genome shotgun (WGS) entry which is preliminary data.</text>
</comment>
<feature type="transmembrane region" description="Helical" evidence="5">
    <location>
        <begin position="161"/>
        <end position="178"/>
    </location>
</feature>
<evidence type="ECO:0000256" key="3">
    <source>
        <dbReference type="ARBA" id="ARBA00022989"/>
    </source>
</evidence>
<feature type="transmembrane region" description="Helical" evidence="5">
    <location>
        <begin position="98"/>
        <end position="123"/>
    </location>
</feature>